<dbReference type="GO" id="GO:0005886">
    <property type="term" value="C:plasma membrane"/>
    <property type="evidence" value="ECO:0007669"/>
    <property type="project" value="UniProtKB-SubCell"/>
</dbReference>
<evidence type="ECO:0000313" key="11">
    <source>
        <dbReference type="Proteomes" id="UP000254924"/>
    </source>
</evidence>
<dbReference type="PANTHER" id="PTHR38438:SF1">
    <property type="entry name" value="RIBOFLAVIN TRANSPORTER RIBU"/>
    <property type="match status" value="1"/>
</dbReference>
<evidence type="ECO:0000256" key="9">
    <source>
        <dbReference type="SAM" id="Phobius"/>
    </source>
</evidence>
<keyword evidence="3 8" id="KW-0813">Transport</keyword>
<dbReference type="EMBL" id="UHFN01000007">
    <property type="protein sequence ID" value="SUN63148.1"/>
    <property type="molecule type" value="Genomic_DNA"/>
</dbReference>
<keyword evidence="4 8" id="KW-1003">Cell membrane</keyword>
<dbReference type="Proteomes" id="UP000254924">
    <property type="component" value="Unassembled WGS sequence"/>
</dbReference>
<reference evidence="10 11" key="1">
    <citation type="submission" date="2018-06" db="EMBL/GenBank/DDBJ databases">
        <authorList>
            <consortium name="Pathogen Informatics"/>
            <person name="Doyle S."/>
        </authorList>
    </citation>
    <scope>NUCLEOTIDE SEQUENCE [LARGE SCALE GENOMIC DNA]</scope>
    <source>
        <strain evidence="10 11">NCTC12224</strain>
    </source>
</reference>
<feature type="transmembrane region" description="Helical" evidence="9">
    <location>
        <begin position="79"/>
        <end position="100"/>
    </location>
</feature>
<evidence type="ECO:0000256" key="8">
    <source>
        <dbReference type="PIRNR" id="PIRNR037778"/>
    </source>
</evidence>
<dbReference type="InterPro" id="IPR024529">
    <property type="entry name" value="ECF_trnsprt_substrate-spec"/>
</dbReference>
<comment type="similarity">
    <text evidence="2 8">Belongs to the prokaryotic riboflavin transporter (P-RFT) (TC 2.A.87) family.</text>
</comment>
<dbReference type="Pfam" id="PF12822">
    <property type="entry name" value="ECF_trnsprt"/>
    <property type="match status" value="1"/>
</dbReference>
<dbReference type="AlphaFoldDB" id="A0A380KE12"/>
<dbReference type="GO" id="GO:0032217">
    <property type="term" value="F:riboflavin transmembrane transporter activity"/>
    <property type="evidence" value="ECO:0007669"/>
    <property type="project" value="UniProtKB-UniRule"/>
</dbReference>
<evidence type="ECO:0000256" key="5">
    <source>
        <dbReference type="ARBA" id="ARBA00022692"/>
    </source>
</evidence>
<evidence type="ECO:0000313" key="10">
    <source>
        <dbReference type="EMBL" id="SUN63148.1"/>
    </source>
</evidence>
<dbReference type="InterPro" id="IPR025720">
    <property type="entry name" value="RibU"/>
</dbReference>
<protein>
    <recommendedName>
        <fullName evidence="8">Riboflavin transporter</fullName>
    </recommendedName>
</protein>
<comment type="subcellular location">
    <subcellularLocation>
        <location evidence="1">Cell membrane</location>
        <topology evidence="1">Multi-pass membrane protein</topology>
    </subcellularLocation>
</comment>
<dbReference type="Gene3D" id="1.10.1760.20">
    <property type="match status" value="1"/>
</dbReference>
<keyword evidence="6 9" id="KW-1133">Transmembrane helix</keyword>
<proteinExistence type="inferred from homology"/>
<evidence type="ECO:0000256" key="6">
    <source>
        <dbReference type="ARBA" id="ARBA00022989"/>
    </source>
</evidence>
<comment type="function">
    <text evidence="8">Probably a riboflavin-binding protein that interacts with the energy-coupling factor (ECF) ABC-transporter complex.</text>
</comment>
<evidence type="ECO:0000256" key="3">
    <source>
        <dbReference type="ARBA" id="ARBA00022448"/>
    </source>
</evidence>
<keyword evidence="5 9" id="KW-0812">Transmembrane</keyword>
<feature type="transmembrane region" description="Helical" evidence="9">
    <location>
        <begin position="112"/>
        <end position="133"/>
    </location>
</feature>
<feature type="transmembrane region" description="Helical" evidence="9">
    <location>
        <begin position="12"/>
        <end position="30"/>
    </location>
</feature>
<evidence type="ECO:0000256" key="7">
    <source>
        <dbReference type="ARBA" id="ARBA00023136"/>
    </source>
</evidence>
<organism evidence="10 11">
    <name type="scientific">Streptococcus hyointestinalis</name>
    <dbReference type="NCBI Taxonomy" id="1337"/>
    <lineage>
        <taxon>Bacteria</taxon>
        <taxon>Bacillati</taxon>
        <taxon>Bacillota</taxon>
        <taxon>Bacilli</taxon>
        <taxon>Lactobacillales</taxon>
        <taxon>Streptococcaceae</taxon>
        <taxon>Streptococcus</taxon>
    </lineage>
</organism>
<gene>
    <name evidence="10" type="primary">ribU</name>
    <name evidence="10" type="ORF">NCTC12224_02263</name>
</gene>
<keyword evidence="11" id="KW-1185">Reference proteome</keyword>
<evidence type="ECO:0000256" key="4">
    <source>
        <dbReference type="ARBA" id="ARBA00022475"/>
    </source>
</evidence>
<evidence type="ECO:0000256" key="1">
    <source>
        <dbReference type="ARBA" id="ARBA00004651"/>
    </source>
</evidence>
<evidence type="ECO:0000256" key="2">
    <source>
        <dbReference type="ARBA" id="ARBA00005540"/>
    </source>
</evidence>
<dbReference type="PANTHER" id="PTHR38438">
    <property type="entry name" value="RIBOFLAVIN TRANSPORTER RIBU"/>
    <property type="match status" value="1"/>
</dbReference>
<feature type="transmembrane region" description="Helical" evidence="9">
    <location>
        <begin position="42"/>
        <end position="67"/>
    </location>
</feature>
<name>A0A380KE12_9STRE</name>
<sequence length="190" mass="21463">MTMTNTRRLTLLAVLSALSFVLMYVSFPLIPGANFLKLDFSVIPMLLALALFDFKSSVVVLFLRSLLKLVLNNQGVETYIGLPMNMVALFVFLWAFAFIWKKHMVLTAYLKATVLGTLILTVAMVLINFFYAVPLYATFANFDIAATIGVSRYIVVMVIPFNIIEGVLLALVFYIVYTSCKPFIERYQLK</sequence>
<dbReference type="PIRSF" id="PIRSF037778">
    <property type="entry name" value="UCP037778_transp_RibU"/>
    <property type="match status" value="1"/>
</dbReference>
<feature type="transmembrane region" description="Helical" evidence="9">
    <location>
        <begin position="153"/>
        <end position="177"/>
    </location>
</feature>
<accession>A0A380KE12</accession>
<keyword evidence="7 8" id="KW-0472">Membrane</keyword>